<dbReference type="AlphaFoldDB" id="A0A8C2VIW1"/>
<feature type="chain" id="PRO_5034365961" description="lysozyme" evidence="8">
    <location>
        <begin position="19"/>
        <end position="132"/>
    </location>
</feature>
<keyword evidence="8" id="KW-0732">Signal</keyword>
<evidence type="ECO:0000256" key="4">
    <source>
        <dbReference type="ARBA" id="ARBA00022638"/>
    </source>
</evidence>
<protein>
    <recommendedName>
        <fullName evidence="2">lysozyme</fullName>
        <ecNumber evidence="2">3.2.1.17</ecNumber>
    </recommendedName>
</protein>
<name>A0A8C2VIW1_CHILA</name>
<dbReference type="Pfam" id="PF00062">
    <property type="entry name" value="Lys"/>
    <property type="match status" value="1"/>
</dbReference>
<sequence length="132" mass="14058">MKIHLLLGLLVLSVTIQGKVCGRCELVRTLKKLGMDGFTGISLWHCKRTSNYNVRAANHNAGGTGTDYWIFQINTVNSCGITCTALLQDDITGAVVCAEKSVSSALGIDACVAWKAHCENQGLTQCVPSCGV</sequence>
<dbReference type="PROSITE" id="PS51348">
    <property type="entry name" value="GLYCOSYL_HYDROL_F22_2"/>
    <property type="match status" value="1"/>
</dbReference>
<evidence type="ECO:0000256" key="5">
    <source>
        <dbReference type="ARBA" id="ARBA00022801"/>
    </source>
</evidence>
<evidence type="ECO:0000256" key="7">
    <source>
        <dbReference type="ARBA" id="ARBA00023295"/>
    </source>
</evidence>
<dbReference type="PANTHER" id="PTHR11407:SF28">
    <property type="entry name" value="LYSOZYME C"/>
    <property type="match status" value="1"/>
</dbReference>
<dbReference type="InterPro" id="IPR019799">
    <property type="entry name" value="Glyco_hydro_22_CS"/>
</dbReference>
<organism evidence="10 11">
    <name type="scientific">Chinchilla lanigera</name>
    <name type="common">Long-tailed chinchilla</name>
    <name type="synonym">Chinchilla villidera</name>
    <dbReference type="NCBI Taxonomy" id="34839"/>
    <lineage>
        <taxon>Eukaryota</taxon>
        <taxon>Metazoa</taxon>
        <taxon>Chordata</taxon>
        <taxon>Craniata</taxon>
        <taxon>Vertebrata</taxon>
        <taxon>Euteleostomi</taxon>
        <taxon>Mammalia</taxon>
        <taxon>Eutheria</taxon>
        <taxon>Euarchontoglires</taxon>
        <taxon>Glires</taxon>
        <taxon>Rodentia</taxon>
        <taxon>Hystricomorpha</taxon>
        <taxon>Chinchillidae</taxon>
        <taxon>Chinchilla</taxon>
    </lineage>
</organism>
<dbReference type="PROSITE" id="PS00128">
    <property type="entry name" value="GLYCOSYL_HYDROL_F22_1"/>
    <property type="match status" value="1"/>
</dbReference>
<dbReference type="GO" id="GO:0003796">
    <property type="term" value="F:lysozyme activity"/>
    <property type="evidence" value="ECO:0007669"/>
    <property type="project" value="UniProtKB-EC"/>
</dbReference>
<dbReference type="SUPFAM" id="SSF53955">
    <property type="entry name" value="Lysozyme-like"/>
    <property type="match status" value="1"/>
</dbReference>
<evidence type="ECO:0000259" key="9">
    <source>
        <dbReference type="PROSITE" id="PS00128"/>
    </source>
</evidence>
<feature type="signal peptide" evidence="8">
    <location>
        <begin position="1"/>
        <end position="18"/>
    </location>
</feature>
<keyword evidence="4" id="KW-0081">Bacteriolytic enzyme</keyword>
<feature type="domain" description="Glycosyl hydrolases family 22 (GH22)" evidence="9">
    <location>
        <begin position="79"/>
        <end position="97"/>
    </location>
</feature>
<keyword evidence="5" id="KW-0378">Hydrolase</keyword>
<dbReference type="SMART" id="SM00263">
    <property type="entry name" value="LYZ1"/>
    <property type="match status" value="1"/>
</dbReference>
<evidence type="ECO:0000256" key="2">
    <source>
        <dbReference type="ARBA" id="ARBA00012732"/>
    </source>
</evidence>
<dbReference type="OMA" id="WIFQINT"/>
<evidence type="ECO:0000256" key="3">
    <source>
        <dbReference type="ARBA" id="ARBA00022529"/>
    </source>
</evidence>
<dbReference type="Gene3D" id="1.10.530.10">
    <property type="match status" value="1"/>
</dbReference>
<dbReference type="GeneTree" id="ENSGT00940000153832"/>
<evidence type="ECO:0000313" key="11">
    <source>
        <dbReference type="Proteomes" id="UP000694398"/>
    </source>
</evidence>
<reference evidence="10" key="1">
    <citation type="submission" date="2025-08" db="UniProtKB">
        <authorList>
            <consortium name="Ensembl"/>
        </authorList>
    </citation>
    <scope>IDENTIFICATION</scope>
</reference>
<dbReference type="GO" id="GO:0050830">
    <property type="term" value="P:defense response to Gram-positive bacterium"/>
    <property type="evidence" value="ECO:0007669"/>
    <property type="project" value="TreeGrafter"/>
</dbReference>
<proteinExistence type="predicted"/>
<dbReference type="Ensembl" id="ENSCLAT00000013452.1">
    <property type="protein sequence ID" value="ENSCLAP00000013300.1"/>
    <property type="gene ID" value="ENSCLAG00000009188.1"/>
</dbReference>
<dbReference type="Proteomes" id="UP000694398">
    <property type="component" value="Unassembled WGS sequence"/>
</dbReference>
<dbReference type="InterPro" id="IPR023346">
    <property type="entry name" value="Lysozyme-like_dom_sf"/>
</dbReference>
<dbReference type="EC" id="3.2.1.17" evidence="2"/>
<dbReference type="GO" id="GO:0031640">
    <property type="term" value="P:killing of cells of another organism"/>
    <property type="evidence" value="ECO:0007669"/>
    <property type="project" value="UniProtKB-KW"/>
</dbReference>
<dbReference type="InterPro" id="IPR001916">
    <property type="entry name" value="Glyco_hydro_22"/>
</dbReference>
<keyword evidence="11" id="KW-1185">Reference proteome</keyword>
<keyword evidence="7" id="KW-0326">Glycosidase</keyword>
<dbReference type="GO" id="GO:0050829">
    <property type="term" value="P:defense response to Gram-negative bacterium"/>
    <property type="evidence" value="ECO:0007669"/>
    <property type="project" value="TreeGrafter"/>
</dbReference>
<keyword evidence="6" id="KW-1015">Disulfide bond</keyword>
<evidence type="ECO:0000256" key="1">
    <source>
        <dbReference type="ARBA" id="ARBA00000632"/>
    </source>
</evidence>
<accession>A0A8C2VIW1</accession>
<dbReference type="PANTHER" id="PTHR11407">
    <property type="entry name" value="LYSOZYME C"/>
    <property type="match status" value="1"/>
</dbReference>
<reference evidence="10" key="2">
    <citation type="submission" date="2025-09" db="UniProtKB">
        <authorList>
            <consortium name="Ensembl"/>
        </authorList>
    </citation>
    <scope>IDENTIFICATION</scope>
</reference>
<evidence type="ECO:0000313" key="10">
    <source>
        <dbReference type="Ensembl" id="ENSCLAP00000013300.1"/>
    </source>
</evidence>
<comment type="catalytic activity">
    <reaction evidence="1">
        <text>Hydrolysis of (1-&gt;4)-beta-linkages between N-acetylmuramic acid and N-acetyl-D-glucosamine residues in a peptidoglycan and between N-acetyl-D-glucosamine residues in chitodextrins.</text>
        <dbReference type="EC" id="3.2.1.17"/>
    </reaction>
</comment>
<keyword evidence="3" id="KW-0929">Antimicrobial</keyword>
<evidence type="ECO:0000256" key="6">
    <source>
        <dbReference type="ARBA" id="ARBA00023157"/>
    </source>
</evidence>
<evidence type="ECO:0000256" key="8">
    <source>
        <dbReference type="SAM" id="SignalP"/>
    </source>
</evidence>